<accession>A0ACC2PIY3</accession>
<sequence length="105" mass="11594">MAKDHCSKKIGSTARKPLLQTNFSVTGLNEIKTEFIPSDREQRIVLQCDLSGPTNVDSNSAGSRPLSLHLNSTFTTFKPANVQPRPGSMHLERVTTKMVDTPRVD</sequence>
<keyword evidence="2" id="KW-1185">Reference proteome</keyword>
<evidence type="ECO:0000313" key="2">
    <source>
        <dbReference type="Proteomes" id="UP001239111"/>
    </source>
</evidence>
<reference evidence="1" key="1">
    <citation type="submission" date="2023-04" db="EMBL/GenBank/DDBJ databases">
        <title>A chromosome-level genome assembly of the parasitoid wasp Eretmocerus hayati.</title>
        <authorList>
            <person name="Zhong Y."/>
            <person name="Liu S."/>
            <person name="Liu Y."/>
        </authorList>
    </citation>
    <scope>NUCLEOTIDE SEQUENCE</scope>
    <source>
        <strain evidence="1">ZJU_SS_LIU_2023</strain>
    </source>
</reference>
<dbReference type="Proteomes" id="UP001239111">
    <property type="component" value="Chromosome 1"/>
</dbReference>
<protein>
    <submittedName>
        <fullName evidence="1">Uncharacterized protein</fullName>
    </submittedName>
</protein>
<organism evidence="1 2">
    <name type="scientific">Eretmocerus hayati</name>
    <dbReference type="NCBI Taxonomy" id="131215"/>
    <lineage>
        <taxon>Eukaryota</taxon>
        <taxon>Metazoa</taxon>
        <taxon>Ecdysozoa</taxon>
        <taxon>Arthropoda</taxon>
        <taxon>Hexapoda</taxon>
        <taxon>Insecta</taxon>
        <taxon>Pterygota</taxon>
        <taxon>Neoptera</taxon>
        <taxon>Endopterygota</taxon>
        <taxon>Hymenoptera</taxon>
        <taxon>Apocrita</taxon>
        <taxon>Proctotrupomorpha</taxon>
        <taxon>Chalcidoidea</taxon>
        <taxon>Aphelinidae</taxon>
        <taxon>Aphelininae</taxon>
        <taxon>Eretmocerus</taxon>
    </lineage>
</organism>
<comment type="caution">
    <text evidence="1">The sequence shown here is derived from an EMBL/GenBank/DDBJ whole genome shotgun (WGS) entry which is preliminary data.</text>
</comment>
<dbReference type="EMBL" id="CM056741">
    <property type="protein sequence ID" value="KAJ8683560.1"/>
    <property type="molecule type" value="Genomic_DNA"/>
</dbReference>
<proteinExistence type="predicted"/>
<gene>
    <name evidence="1" type="ORF">QAD02_019352</name>
</gene>
<name>A0ACC2PIY3_9HYME</name>
<evidence type="ECO:0000313" key="1">
    <source>
        <dbReference type="EMBL" id="KAJ8683560.1"/>
    </source>
</evidence>